<keyword evidence="1" id="KW-0812">Transmembrane</keyword>
<name>A0A1G2EX03_9BACT</name>
<evidence type="ECO:0000259" key="2">
    <source>
        <dbReference type="Pfam" id="PF20803"/>
    </source>
</evidence>
<evidence type="ECO:0000256" key="1">
    <source>
        <dbReference type="SAM" id="Phobius"/>
    </source>
</evidence>
<keyword evidence="1" id="KW-1133">Transmembrane helix</keyword>
<protein>
    <recommendedName>
        <fullName evidence="2">Transcriptional repressor PaaX-like central Cas2-like domain-containing protein</fullName>
    </recommendedName>
</protein>
<gene>
    <name evidence="3" type="ORF">A2931_00700</name>
</gene>
<dbReference type="AlphaFoldDB" id="A0A1G2EX03"/>
<reference evidence="3 4" key="1">
    <citation type="journal article" date="2016" name="Nat. Commun.">
        <title>Thousands of microbial genomes shed light on interconnected biogeochemical processes in an aquifer system.</title>
        <authorList>
            <person name="Anantharaman K."/>
            <person name="Brown C.T."/>
            <person name="Hug L.A."/>
            <person name="Sharon I."/>
            <person name="Castelle C.J."/>
            <person name="Probst A.J."/>
            <person name="Thomas B.C."/>
            <person name="Singh A."/>
            <person name="Wilkins M.J."/>
            <person name="Karaoz U."/>
            <person name="Brodie E.L."/>
            <person name="Williams K.H."/>
            <person name="Hubbard S.S."/>
            <person name="Banfield J.F."/>
        </authorList>
    </citation>
    <scope>NUCLEOTIDE SEQUENCE [LARGE SCALE GENOMIC DNA]</scope>
</reference>
<proteinExistence type="predicted"/>
<dbReference type="InterPro" id="IPR048846">
    <property type="entry name" value="PaaX-like_central"/>
</dbReference>
<dbReference type="Proteomes" id="UP000177486">
    <property type="component" value="Unassembled WGS sequence"/>
</dbReference>
<comment type="caution">
    <text evidence="3">The sequence shown here is derived from an EMBL/GenBank/DDBJ whole genome shotgun (WGS) entry which is preliminary data.</text>
</comment>
<keyword evidence="1" id="KW-0472">Membrane</keyword>
<dbReference type="Gene3D" id="3.30.70.2650">
    <property type="match status" value="1"/>
</dbReference>
<dbReference type="Pfam" id="PF20803">
    <property type="entry name" value="PaaX_M"/>
    <property type="match status" value="1"/>
</dbReference>
<evidence type="ECO:0000313" key="3">
    <source>
        <dbReference type="EMBL" id="OGZ29798.1"/>
    </source>
</evidence>
<evidence type="ECO:0000313" key="4">
    <source>
        <dbReference type="Proteomes" id="UP000177486"/>
    </source>
</evidence>
<dbReference type="EMBL" id="MHMQ01000032">
    <property type="protein sequence ID" value="OGZ29798.1"/>
    <property type="molecule type" value="Genomic_DNA"/>
</dbReference>
<feature type="transmembrane region" description="Helical" evidence="1">
    <location>
        <begin position="24"/>
        <end position="48"/>
    </location>
</feature>
<organism evidence="3 4">
    <name type="scientific">Candidatus Niyogibacteria bacterium RIFCSPLOWO2_01_FULL_45_48</name>
    <dbReference type="NCBI Taxonomy" id="1801724"/>
    <lineage>
        <taxon>Bacteria</taxon>
        <taxon>Candidatus Niyogiibacteriota</taxon>
    </lineage>
</organism>
<feature type="domain" description="Transcriptional repressor PaaX-like central Cas2-like" evidence="2">
    <location>
        <begin position="110"/>
        <end position="181"/>
    </location>
</feature>
<accession>A0A1G2EX03</accession>
<sequence>MVKFENILEKFVLSRGPSATAAKVLLALVALGTIIIVGAVAPNIFSAFGKFRYKSFSKNQTTKAFYNLKRRKLIETIRDKNDVVIVRLTKKGETKIRKFSIDVLKIVKPKKWDKKWRLVMFDVPNYLSKARRALSDTFKDLGLYQLQKSVWVYPYPCEDEILFVAHFFGVERFIEIIETTEFVNPLTEQTLANFFSMT</sequence>